<reference evidence="1" key="1">
    <citation type="journal article" date="2014" name="Int. J. Syst. Evol. Microbiol.">
        <title>Complete genome sequence of Corynebacterium casei LMG S-19264T (=DSM 44701T), isolated from a smear-ripened cheese.</title>
        <authorList>
            <consortium name="US DOE Joint Genome Institute (JGI-PGF)"/>
            <person name="Walter F."/>
            <person name="Albersmeier A."/>
            <person name="Kalinowski J."/>
            <person name="Ruckert C."/>
        </authorList>
    </citation>
    <scope>NUCLEOTIDE SEQUENCE</scope>
    <source>
        <strain evidence="1">CGMCC 1.15371</strain>
    </source>
</reference>
<accession>A0A8J2VQT1</accession>
<keyword evidence="2" id="KW-1185">Reference proteome</keyword>
<comment type="caution">
    <text evidence="1">The sequence shown here is derived from an EMBL/GenBank/DDBJ whole genome shotgun (WGS) entry which is preliminary data.</text>
</comment>
<name>A0A8J2VQT1_9BACL</name>
<dbReference type="AlphaFoldDB" id="A0A8J2VQT1"/>
<dbReference type="PANTHER" id="PTHR38664">
    <property type="entry name" value="SLR0058 PROTEIN"/>
    <property type="match status" value="1"/>
</dbReference>
<dbReference type="PANTHER" id="PTHR38664:SF1">
    <property type="entry name" value="SLR0058 PROTEIN"/>
    <property type="match status" value="1"/>
</dbReference>
<dbReference type="Proteomes" id="UP000628775">
    <property type="component" value="Unassembled WGS sequence"/>
</dbReference>
<evidence type="ECO:0000313" key="1">
    <source>
        <dbReference type="EMBL" id="GGE33749.1"/>
    </source>
</evidence>
<proteinExistence type="predicted"/>
<dbReference type="RefSeq" id="WP_188690173.1">
    <property type="nucleotide sequence ID" value="NZ_BMIR01000003.1"/>
</dbReference>
<reference evidence="1" key="2">
    <citation type="submission" date="2020-09" db="EMBL/GenBank/DDBJ databases">
        <authorList>
            <person name="Sun Q."/>
            <person name="Zhou Y."/>
        </authorList>
    </citation>
    <scope>NUCLEOTIDE SEQUENCE</scope>
    <source>
        <strain evidence="1">CGMCC 1.15371</strain>
    </source>
</reference>
<protein>
    <recommendedName>
        <fullName evidence="3">Polyhydroxyalkanoate synthesis regulator phasin</fullName>
    </recommendedName>
</protein>
<evidence type="ECO:0008006" key="3">
    <source>
        <dbReference type="Google" id="ProtNLM"/>
    </source>
</evidence>
<gene>
    <name evidence="1" type="ORF">GCM10011391_10560</name>
</gene>
<dbReference type="EMBL" id="BMIR01000003">
    <property type="protein sequence ID" value="GGE33749.1"/>
    <property type="molecule type" value="Genomic_DNA"/>
</dbReference>
<evidence type="ECO:0000313" key="2">
    <source>
        <dbReference type="Proteomes" id="UP000628775"/>
    </source>
</evidence>
<sequence>MNELIRKGFYLGLGAALASKEKAEKYVKEFVKNGELAPQEAKRLIDELAEKGKDKQSDWSEGFRQDIKDTLKKLGFVTHEELDAVKKRLEALEGKQTEDD</sequence>
<organism evidence="1 2">
    <name type="scientific">Pullulanibacillus camelliae</name>
    <dbReference type="NCBI Taxonomy" id="1707096"/>
    <lineage>
        <taxon>Bacteria</taxon>
        <taxon>Bacillati</taxon>
        <taxon>Bacillota</taxon>
        <taxon>Bacilli</taxon>
        <taxon>Bacillales</taxon>
        <taxon>Sporolactobacillaceae</taxon>
        <taxon>Pullulanibacillus</taxon>
    </lineage>
</organism>
<dbReference type="NCBIfam" id="NF047773">
    <property type="entry name" value="phas_rel_Lepto"/>
    <property type="match status" value="1"/>
</dbReference>
<dbReference type="InterPro" id="IPR008769">
    <property type="entry name" value="PhaF_PhaI"/>
</dbReference>